<accession>A0A4Z0V6E3</accession>
<dbReference type="Pfam" id="PF11412">
    <property type="entry name" value="DsbD_N"/>
    <property type="match status" value="1"/>
</dbReference>
<feature type="transmembrane region" description="Helical" evidence="7">
    <location>
        <begin position="384"/>
        <end position="406"/>
    </location>
</feature>
<evidence type="ECO:0000256" key="5">
    <source>
        <dbReference type="ARBA" id="ARBA00023136"/>
    </source>
</evidence>
<feature type="signal peptide" evidence="8">
    <location>
        <begin position="1"/>
        <end position="21"/>
    </location>
</feature>
<evidence type="ECO:0000256" key="4">
    <source>
        <dbReference type="ARBA" id="ARBA00022989"/>
    </source>
</evidence>
<feature type="compositionally biased region" description="Low complexity" evidence="6">
    <location>
        <begin position="177"/>
        <end position="186"/>
    </location>
</feature>
<dbReference type="Gene3D" id="3.40.30.10">
    <property type="entry name" value="Glutaredoxin"/>
    <property type="match status" value="1"/>
</dbReference>
<keyword evidence="8" id="KW-0732">Signal</keyword>
<feature type="compositionally biased region" description="Basic and acidic residues" evidence="6">
    <location>
        <begin position="161"/>
        <end position="174"/>
    </location>
</feature>
<dbReference type="GeneID" id="82149508"/>
<evidence type="ECO:0000313" key="11">
    <source>
        <dbReference type="EMBL" id="TGG40411.1"/>
    </source>
</evidence>
<sequence length="678" mass="74592">MFKRFFAILIAILALAGTAGAQIMTPVTWKSEMTMTGDDKGKIVLTAAIQYGWHMYSHDIADGGPQPFELTFPKLDGVKLDGKFTPSKAPHRQMDEMFGMELAWWTEGVTITQNFTATKPEFAIEAMVRYGACNDENCVPPSRETFSFNGTAKVKAAAAPVEEKAEPAETKEEPAAEETVAATDSVATDSVASTAAATDDSAAPSDLWTPVTYEDASEATSISEGSLWYIFFTCFLGGLVALFTPCVWPMIPMTVSFFLKKGKDRSKSIRDAVIYGLSIIIIYVALGLIITAIFGASKLNELSTSATFNIIFFLLLVVFAISFFGAFDIKLPASWSNRMDASAERTSGLLSIFFMAFTLTLVSFSCTGPIIGTLLVEAASQGNMWGPAIGMLGFSTALALPFMLFAMFPTMLQSAPRSGDWMNTLKVVLGFIELALSLKFLSVADLAYGWHILDREIFLALWIVLFALLGLYLLGKFNFSHYGPADSSIGVFRFFLAMISLSMSVYLIPGLWGAPLKGVSAFVPPLYTQDFNLYGESFKEYDDYEEGMKAAAEEKKPVLIDFSGYGCVNCRKMEGAVLDDPNVKNMILDNFVVIKLMVDEKKALPEPIKVTEFGKEVTLYTYGDKWSYLQRYKFNANAQPYYVTLDENGSLLSGPFSYEENIPGFTQFLEKGIKGYSK</sequence>
<dbReference type="Pfam" id="PF13899">
    <property type="entry name" value="Thioredoxin_7"/>
    <property type="match status" value="1"/>
</dbReference>
<dbReference type="InterPro" id="IPR036249">
    <property type="entry name" value="Thioredoxin-like_sf"/>
</dbReference>
<evidence type="ECO:0000313" key="12">
    <source>
        <dbReference type="Proteomes" id="UP000297635"/>
    </source>
</evidence>
<dbReference type="InterPro" id="IPR036929">
    <property type="entry name" value="DsbDN_sf"/>
</dbReference>
<protein>
    <submittedName>
        <fullName evidence="11">Thiol:disulfide interchange protein</fullName>
    </submittedName>
</protein>
<evidence type="ECO:0000256" key="8">
    <source>
        <dbReference type="SAM" id="SignalP"/>
    </source>
</evidence>
<evidence type="ECO:0000256" key="3">
    <source>
        <dbReference type="ARBA" id="ARBA00022748"/>
    </source>
</evidence>
<dbReference type="InterPro" id="IPR028250">
    <property type="entry name" value="DsbDN"/>
</dbReference>
<evidence type="ECO:0000256" key="7">
    <source>
        <dbReference type="SAM" id="Phobius"/>
    </source>
</evidence>
<dbReference type="AlphaFoldDB" id="A0A4Z0V6E3"/>
<dbReference type="GO" id="GO:0015035">
    <property type="term" value="F:protein-disulfide reductase activity"/>
    <property type="evidence" value="ECO:0007669"/>
    <property type="project" value="TreeGrafter"/>
</dbReference>
<feature type="transmembrane region" description="Helical" evidence="7">
    <location>
        <begin position="227"/>
        <end position="251"/>
    </location>
</feature>
<keyword evidence="5 7" id="KW-0472">Membrane</keyword>
<dbReference type="SUPFAM" id="SSF52833">
    <property type="entry name" value="Thioredoxin-like"/>
    <property type="match status" value="1"/>
</dbReference>
<proteinExistence type="predicted"/>
<feature type="domain" description="Cytochrome C biogenesis protein transmembrane" evidence="9">
    <location>
        <begin position="228"/>
        <end position="441"/>
    </location>
</feature>
<feature type="transmembrane region" description="Helical" evidence="7">
    <location>
        <begin position="457"/>
        <end position="479"/>
    </location>
</feature>
<gene>
    <name evidence="11" type="ORF">EZ315_06860</name>
</gene>
<dbReference type="GO" id="GO:0045454">
    <property type="term" value="P:cell redox homeostasis"/>
    <property type="evidence" value="ECO:0007669"/>
    <property type="project" value="TreeGrafter"/>
</dbReference>
<evidence type="ECO:0000256" key="1">
    <source>
        <dbReference type="ARBA" id="ARBA00004141"/>
    </source>
</evidence>
<dbReference type="Pfam" id="PF02683">
    <property type="entry name" value="DsbD_TM"/>
    <property type="match status" value="1"/>
</dbReference>
<name>A0A4Z0V6E3_9BACT</name>
<reference evidence="11 12" key="1">
    <citation type="submission" date="2019-02" db="EMBL/GenBank/DDBJ databases">
        <title>Isolation and identification of novel species under the genus Muribaculum.</title>
        <authorList>
            <person name="Miyake S."/>
            <person name="Ding Y."/>
            <person name="Low A."/>
            <person name="Soh M."/>
            <person name="Seedorf H."/>
        </authorList>
    </citation>
    <scope>NUCLEOTIDE SEQUENCE [LARGE SCALE GENOMIC DNA]</scope>
    <source>
        <strain evidence="11 12">TLL-A3</strain>
    </source>
</reference>
<keyword evidence="2 7" id="KW-0812">Transmembrane</keyword>
<feature type="chain" id="PRO_5021303317" evidence="8">
    <location>
        <begin position="22"/>
        <end position="678"/>
    </location>
</feature>
<evidence type="ECO:0000256" key="2">
    <source>
        <dbReference type="ARBA" id="ARBA00022692"/>
    </source>
</evidence>
<organism evidence="11 12">
    <name type="scientific">Duncaniella freteri</name>
    <dbReference type="NCBI Taxonomy" id="2530391"/>
    <lineage>
        <taxon>Bacteria</taxon>
        <taxon>Pseudomonadati</taxon>
        <taxon>Bacteroidota</taxon>
        <taxon>Bacteroidia</taxon>
        <taxon>Bacteroidales</taxon>
        <taxon>Muribaculaceae</taxon>
        <taxon>Duncaniella</taxon>
    </lineage>
</organism>
<feature type="region of interest" description="Disordered" evidence="6">
    <location>
        <begin position="158"/>
        <end position="186"/>
    </location>
</feature>
<evidence type="ECO:0000256" key="6">
    <source>
        <dbReference type="SAM" id="MobiDB-lite"/>
    </source>
</evidence>
<dbReference type="RefSeq" id="WP_135471424.1">
    <property type="nucleotide sequence ID" value="NZ_CASCNC010000009.1"/>
</dbReference>
<keyword evidence="4 7" id="KW-1133">Transmembrane helix</keyword>
<feature type="transmembrane region" description="Helical" evidence="7">
    <location>
        <begin position="348"/>
        <end position="372"/>
    </location>
</feature>
<comment type="subcellular location">
    <subcellularLocation>
        <location evidence="1">Membrane</location>
        <topology evidence="1">Multi-pass membrane protein</topology>
    </subcellularLocation>
</comment>
<dbReference type="GO" id="GO:0016020">
    <property type="term" value="C:membrane"/>
    <property type="evidence" value="ECO:0007669"/>
    <property type="project" value="UniProtKB-SubCell"/>
</dbReference>
<evidence type="ECO:0000259" key="9">
    <source>
        <dbReference type="Pfam" id="PF02683"/>
    </source>
</evidence>
<dbReference type="Gene3D" id="2.60.40.1250">
    <property type="entry name" value="Thiol:disulfide interchange protein DsbD, N-terminal domain"/>
    <property type="match status" value="1"/>
</dbReference>
<feature type="domain" description="Thiol:disulfide interchange protein DsbD N-terminal" evidence="10">
    <location>
        <begin position="37"/>
        <end position="148"/>
    </location>
</feature>
<dbReference type="Proteomes" id="UP000297635">
    <property type="component" value="Unassembled WGS sequence"/>
</dbReference>
<dbReference type="PANTHER" id="PTHR32234">
    <property type="entry name" value="THIOL:DISULFIDE INTERCHANGE PROTEIN DSBD"/>
    <property type="match status" value="1"/>
</dbReference>
<dbReference type="InterPro" id="IPR003834">
    <property type="entry name" value="Cyt_c_assmbl_TM_dom"/>
</dbReference>
<feature type="transmembrane region" description="Helical" evidence="7">
    <location>
        <begin position="306"/>
        <end position="327"/>
    </location>
</feature>
<dbReference type="EMBL" id="SJSA01000001">
    <property type="protein sequence ID" value="TGG40411.1"/>
    <property type="molecule type" value="Genomic_DNA"/>
</dbReference>
<feature type="transmembrane region" description="Helical" evidence="7">
    <location>
        <begin position="272"/>
        <end position="294"/>
    </location>
</feature>
<feature type="transmembrane region" description="Helical" evidence="7">
    <location>
        <begin position="491"/>
        <end position="512"/>
    </location>
</feature>
<feature type="transmembrane region" description="Helical" evidence="7">
    <location>
        <begin position="427"/>
        <end position="451"/>
    </location>
</feature>
<dbReference type="GO" id="GO:0017004">
    <property type="term" value="P:cytochrome complex assembly"/>
    <property type="evidence" value="ECO:0007669"/>
    <property type="project" value="UniProtKB-KW"/>
</dbReference>
<comment type="caution">
    <text evidence="11">The sequence shown here is derived from an EMBL/GenBank/DDBJ whole genome shotgun (WGS) entry which is preliminary data.</text>
</comment>
<evidence type="ECO:0000259" key="10">
    <source>
        <dbReference type="Pfam" id="PF11412"/>
    </source>
</evidence>
<keyword evidence="12" id="KW-1185">Reference proteome</keyword>
<keyword evidence="3" id="KW-0201">Cytochrome c-type biogenesis</keyword>
<dbReference type="PANTHER" id="PTHR32234:SF0">
    <property type="entry name" value="THIOL:DISULFIDE INTERCHANGE PROTEIN DSBD"/>
    <property type="match status" value="1"/>
</dbReference>